<dbReference type="Pfam" id="PF13340">
    <property type="entry name" value="DUF4096"/>
    <property type="match status" value="1"/>
</dbReference>
<evidence type="ECO:0000259" key="1">
    <source>
        <dbReference type="Pfam" id="PF13340"/>
    </source>
</evidence>
<dbReference type="PANTHER" id="PTHR46637:SF1">
    <property type="entry name" value="BLL5188 PROTEIN"/>
    <property type="match status" value="1"/>
</dbReference>
<reference evidence="2 3" key="1">
    <citation type="submission" date="2017-09" db="EMBL/GenBank/DDBJ databases">
        <title>Large-scale bioinformatics analysis of Bacillus genomes uncovers conserved roles of natural products in bacterial physiology.</title>
        <authorList>
            <consortium name="Agbiome Team Llc"/>
            <person name="Bleich R.M."/>
            <person name="Grubbs K.J."/>
            <person name="Santa Maria K.C."/>
            <person name="Allen S.E."/>
            <person name="Farag S."/>
            <person name="Shank E.A."/>
            <person name="Bowers A."/>
        </authorList>
    </citation>
    <scope>NUCLEOTIDE SEQUENCE [LARGE SCALE GENOMIC DNA]</scope>
    <source>
        <strain evidence="2 3">AFS041711</strain>
    </source>
</reference>
<dbReference type="Proteomes" id="UP000224203">
    <property type="component" value="Unassembled WGS sequence"/>
</dbReference>
<dbReference type="EMBL" id="NULI01000271">
    <property type="protein sequence ID" value="PGS64068.1"/>
    <property type="molecule type" value="Genomic_DNA"/>
</dbReference>
<feature type="domain" description="Insertion element IS402-like" evidence="1">
    <location>
        <begin position="10"/>
        <end position="83"/>
    </location>
</feature>
<proteinExistence type="predicted"/>
<accession>A0A9X7GSU2</accession>
<protein>
    <recommendedName>
        <fullName evidence="1">Insertion element IS402-like domain-containing protein</fullName>
    </recommendedName>
</protein>
<evidence type="ECO:0000313" key="2">
    <source>
        <dbReference type="EMBL" id="PGS64068.1"/>
    </source>
</evidence>
<dbReference type="InterPro" id="IPR052909">
    <property type="entry name" value="Transposase_6_like"/>
</dbReference>
<comment type="caution">
    <text evidence="2">The sequence shown here is derived from an EMBL/GenBank/DDBJ whole genome shotgun (WGS) entry which is preliminary data.</text>
</comment>
<dbReference type="AlphaFoldDB" id="A0A9X7GSU2"/>
<dbReference type="RefSeq" id="WP_098783742.1">
    <property type="nucleotide sequence ID" value="NZ_NULI01000271.1"/>
</dbReference>
<evidence type="ECO:0000313" key="3">
    <source>
        <dbReference type="Proteomes" id="UP000224203"/>
    </source>
</evidence>
<gene>
    <name evidence="2" type="ORF">COC69_30835</name>
</gene>
<sequence>MSNPYNRHDLTDENWNKLEPFLTELPGNWSGCNANDNRLSVNACLWMIHTGSPWRDLPSEYGKFNAVHRRYKQWYDKGIWDNLLTKLIDKPDYEWVIIDASHCKVHPHGAGAIGRNQDMGHTKGG</sequence>
<dbReference type="PANTHER" id="PTHR46637">
    <property type="entry name" value="TIS1421-TRANSPOSASE PROTEIN A"/>
    <property type="match status" value="1"/>
</dbReference>
<dbReference type="InterPro" id="IPR025161">
    <property type="entry name" value="IS402-like_dom"/>
</dbReference>
<dbReference type="NCBIfam" id="NF033580">
    <property type="entry name" value="transpos_IS5_3"/>
    <property type="match status" value="1"/>
</dbReference>
<organism evidence="2 3">
    <name type="scientific">Bacillus cereus</name>
    <dbReference type="NCBI Taxonomy" id="1396"/>
    <lineage>
        <taxon>Bacteria</taxon>
        <taxon>Bacillati</taxon>
        <taxon>Bacillota</taxon>
        <taxon>Bacilli</taxon>
        <taxon>Bacillales</taxon>
        <taxon>Bacillaceae</taxon>
        <taxon>Bacillus</taxon>
        <taxon>Bacillus cereus group</taxon>
    </lineage>
</organism>
<name>A0A9X7GSU2_BACCE</name>